<dbReference type="SUPFAM" id="SSF48403">
    <property type="entry name" value="Ankyrin repeat"/>
    <property type="match status" value="1"/>
</dbReference>
<keyword evidence="1" id="KW-0677">Repeat</keyword>
<evidence type="ECO:0000256" key="2">
    <source>
        <dbReference type="ARBA" id="ARBA00023043"/>
    </source>
</evidence>
<feature type="repeat" description="ANK" evidence="3">
    <location>
        <begin position="147"/>
        <end position="179"/>
    </location>
</feature>
<dbReference type="OrthoDB" id="496981at2759"/>
<dbReference type="STRING" id="46731.A0A3M6U9V9"/>
<dbReference type="Pfam" id="PF12796">
    <property type="entry name" value="Ank_2"/>
    <property type="match status" value="1"/>
</dbReference>
<name>A0A3M6U9V9_POCDA</name>
<reference evidence="4 5" key="1">
    <citation type="journal article" date="2018" name="Sci. Rep.">
        <title>Comparative analysis of the Pocillopora damicornis genome highlights role of immune system in coral evolution.</title>
        <authorList>
            <person name="Cunning R."/>
            <person name="Bay R.A."/>
            <person name="Gillette P."/>
            <person name="Baker A.C."/>
            <person name="Traylor-Knowles N."/>
        </authorList>
    </citation>
    <scope>NUCLEOTIDE SEQUENCE [LARGE SCALE GENOMIC DNA]</scope>
    <source>
        <strain evidence="4">RSMAS</strain>
        <tissue evidence="4">Whole animal</tissue>
    </source>
</reference>
<organism evidence="4 5">
    <name type="scientific">Pocillopora damicornis</name>
    <name type="common">Cauliflower coral</name>
    <name type="synonym">Millepora damicornis</name>
    <dbReference type="NCBI Taxonomy" id="46731"/>
    <lineage>
        <taxon>Eukaryota</taxon>
        <taxon>Metazoa</taxon>
        <taxon>Cnidaria</taxon>
        <taxon>Anthozoa</taxon>
        <taxon>Hexacorallia</taxon>
        <taxon>Scleractinia</taxon>
        <taxon>Astrocoeniina</taxon>
        <taxon>Pocilloporidae</taxon>
        <taxon>Pocillopora</taxon>
    </lineage>
</organism>
<sequence>MEKEDVLDDKSSTAFKINWSSSNIPSNFVVNNTLPPSLAHSYSHQTLLGHGQQFSKKLLPSRTKFRTHATVKVSPMGHDHLAERKLRDSVQKSDTSTLFELINKGVNVSGADSKHRTALHFAAAQGNAQTLKVLLENGANPNAKDLNGNTPLHLAACTNQVKIVTLLLQAGSDVNASDFSGKTPLDLANSRLRILYGNQNIRGKPSIYCEEVKQVIEMIKAYMSRLGNTKAEETLDQLCSMLGDSTTTEEVDEVHSLLASFTAMNLSHSAEDRT</sequence>
<dbReference type="Proteomes" id="UP000275408">
    <property type="component" value="Unassembled WGS sequence"/>
</dbReference>
<evidence type="ECO:0000313" key="5">
    <source>
        <dbReference type="Proteomes" id="UP000275408"/>
    </source>
</evidence>
<dbReference type="AlphaFoldDB" id="A0A3M6U9V9"/>
<dbReference type="InterPro" id="IPR036770">
    <property type="entry name" value="Ankyrin_rpt-contain_sf"/>
</dbReference>
<proteinExistence type="predicted"/>
<dbReference type="PANTHER" id="PTHR24171">
    <property type="entry name" value="ANKYRIN REPEAT DOMAIN-CONTAINING PROTEIN 39-RELATED"/>
    <property type="match status" value="1"/>
</dbReference>
<feature type="repeat" description="ANK" evidence="3">
    <location>
        <begin position="114"/>
        <end position="146"/>
    </location>
</feature>
<dbReference type="PROSITE" id="PS50297">
    <property type="entry name" value="ANK_REP_REGION"/>
    <property type="match status" value="2"/>
</dbReference>
<protein>
    <submittedName>
        <fullName evidence="4">Uncharacterized protein</fullName>
    </submittedName>
</protein>
<dbReference type="PRINTS" id="PR01415">
    <property type="entry name" value="ANKYRIN"/>
</dbReference>
<gene>
    <name evidence="4" type="ORF">pdam_00017212</name>
</gene>
<dbReference type="Gene3D" id="1.25.40.20">
    <property type="entry name" value="Ankyrin repeat-containing domain"/>
    <property type="match status" value="2"/>
</dbReference>
<dbReference type="GO" id="GO:0031436">
    <property type="term" value="C:BRCA1-BARD1 complex"/>
    <property type="evidence" value="ECO:0007669"/>
    <property type="project" value="TreeGrafter"/>
</dbReference>
<comment type="caution">
    <text evidence="4">The sequence shown here is derived from an EMBL/GenBank/DDBJ whole genome shotgun (WGS) entry which is preliminary data.</text>
</comment>
<accession>A0A3M6U9V9</accession>
<dbReference type="EMBL" id="RCHS01001996">
    <property type="protein sequence ID" value="RMX50258.1"/>
    <property type="molecule type" value="Genomic_DNA"/>
</dbReference>
<evidence type="ECO:0000313" key="4">
    <source>
        <dbReference type="EMBL" id="RMX50258.1"/>
    </source>
</evidence>
<dbReference type="GO" id="GO:0085020">
    <property type="term" value="P:protein K6-linked ubiquitination"/>
    <property type="evidence" value="ECO:0007669"/>
    <property type="project" value="TreeGrafter"/>
</dbReference>
<dbReference type="PROSITE" id="PS50088">
    <property type="entry name" value="ANK_REPEAT"/>
    <property type="match status" value="2"/>
</dbReference>
<evidence type="ECO:0000256" key="1">
    <source>
        <dbReference type="ARBA" id="ARBA00022737"/>
    </source>
</evidence>
<dbReference type="GO" id="GO:0004842">
    <property type="term" value="F:ubiquitin-protein transferase activity"/>
    <property type="evidence" value="ECO:0007669"/>
    <property type="project" value="TreeGrafter"/>
</dbReference>
<dbReference type="GO" id="GO:0070531">
    <property type="term" value="C:BRCA1-A complex"/>
    <property type="evidence" value="ECO:0007669"/>
    <property type="project" value="TreeGrafter"/>
</dbReference>
<dbReference type="OMA" id="NTHELDR"/>
<dbReference type="PANTHER" id="PTHR24171:SF8">
    <property type="entry name" value="BRCA1-ASSOCIATED RING DOMAIN PROTEIN 1"/>
    <property type="match status" value="1"/>
</dbReference>
<dbReference type="InterPro" id="IPR002110">
    <property type="entry name" value="Ankyrin_rpt"/>
</dbReference>
<evidence type="ECO:0000256" key="3">
    <source>
        <dbReference type="PROSITE-ProRule" id="PRU00023"/>
    </source>
</evidence>
<dbReference type="SMART" id="SM00248">
    <property type="entry name" value="ANK"/>
    <property type="match status" value="2"/>
</dbReference>
<keyword evidence="2 3" id="KW-0040">ANK repeat</keyword>
<keyword evidence="5" id="KW-1185">Reference proteome</keyword>